<reference evidence="1 2" key="2">
    <citation type="journal article" date="2022" name="Mol. Ecol. Resour.">
        <title>The genomes of chicory, endive, great burdock and yacon provide insights into Asteraceae paleo-polyploidization history and plant inulin production.</title>
        <authorList>
            <person name="Fan W."/>
            <person name="Wang S."/>
            <person name="Wang H."/>
            <person name="Wang A."/>
            <person name="Jiang F."/>
            <person name="Liu H."/>
            <person name="Zhao H."/>
            <person name="Xu D."/>
            <person name="Zhang Y."/>
        </authorList>
    </citation>
    <scope>NUCLEOTIDE SEQUENCE [LARGE SCALE GENOMIC DNA]</scope>
    <source>
        <strain evidence="2">cv. Yunnan</strain>
        <tissue evidence="1">Leaves</tissue>
    </source>
</reference>
<protein>
    <submittedName>
        <fullName evidence="1">Uncharacterized protein</fullName>
    </submittedName>
</protein>
<reference evidence="2" key="1">
    <citation type="journal article" date="2022" name="Mol. Ecol. Resour.">
        <title>The genomes of chicory, endive, great burdock and yacon provide insights into Asteraceae palaeo-polyploidization history and plant inulin production.</title>
        <authorList>
            <person name="Fan W."/>
            <person name="Wang S."/>
            <person name="Wang H."/>
            <person name="Wang A."/>
            <person name="Jiang F."/>
            <person name="Liu H."/>
            <person name="Zhao H."/>
            <person name="Xu D."/>
            <person name="Zhang Y."/>
        </authorList>
    </citation>
    <scope>NUCLEOTIDE SEQUENCE [LARGE SCALE GENOMIC DNA]</scope>
    <source>
        <strain evidence="2">cv. Yunnan</strain>
    </source>
</reference>
<evidence type="ECO:0000313" key="1">
    <source>
        <dbReference type="EMBL" id="KAI3756467.1"/>
    </source>
</evidence>
<name>A0ACB9ECC3_9ASTR</name>
<sequence>MSSPVLLIDVQILRKRVVGKSVAKYFQNKRHIDEIWINNWHDNNALTNTFDFDVRTNICTFQNEETKGIIQAPAMAMEDNTDEIINRTEYGGSIPVDKVQALASKDMKDIPIRYIRPEIESEEILVDESLQIPVIDISKLTVAGQPGYDDELAKLHVACRDWGFFQLINHGISETIDAMKKDTEEFFKLPLEEKMKCAQLPSTIEGYGQAFVVSEEQQLDWGDMLFLIPLPVSLRNLRFWPQNPNSFRKTLDEYSNKLYGVSMKLFKLISINLGIEPEAIGKLFENCTQGIRMNYYPPCREACKVLGLAPHSDATGLTLLVQVNEVQGLQIKKNSKWVTIKPIPGSIIVNVGDVIEIMSNGDYSSIEHRAVVDVEKERLSIAAFHTPGLEAMIGPLPELVKEKMPKYKTIDVPEYLRLIINSKLDGKCLIDHMKIQ</sequence>
<dbReference type="Proteomes" id="UP001056120">
    <property type="component" value="Linkage Group LG18"/>
</dbReference>
<dbReference type="EMBL" id="CM042035">
    <property type="protein sequence ID" value="KAI3756467.1"/>
    <property type="molecule type" value="Genomic_DNA"/>
</dbReference>
<keyword evidence="2" id="KW-1185">Reference proteome</keyword>
<gene>
    <name evidence="1" type="ORF">L1987_56288</name>
</gene>
<organism evidence="1 2">
    <name type="scientific">Smallanthus sonchifolius</name>
    <dbReference type="NCBI Taxonomy" id="185202"/>
    <lineage>
        <taxon>Eukaryota</taxon>
        <taxon>Viridiplantae</taxon>
        <taxon>Streptophyta</taxon>
        <taxon>Embryophyta</taxon>
        <taxon>Tracheophyta</taxon>
        <taxon>Spermatophyta</taxon>
        <taxon>Magnoliopsida</taxon>
        <taxon>eudicotyledons</taxon>
        <taxon>Gunneridae</taxon>
        <taxon>Pentapetalae</taxon>
        <taxon>asterids</taxon>
        <taxon>campanulids</taxon>
        <taxon>Asterales</taxon>
        <taxon>Asteraceae</taxon>
        <taxon>Asteroideae</taxon>
        <taxon>Heliantheae alliance</taxon>
        <taxon>Millerieae</taxon>
        <taxon>Smallanthus</taxon>
    </lineage>
</organism>
<proteinExistence type="predicted"/>
<accession>A0ACB9ECC3</accession>
<comment type="caution">
    <text evidence="1">The sequence shown here is derived from an EMBL/GenBank/DDBJ whole genome shotgun (WGS) entry which is preliminary data.</text>
</comment>
<evidence type="ECO:0000313" key="2">
    <source>
        <dbReference type="Proteomes" id="UP001056120"/>
    </source>
</evidence>